<comment type="similarity">
    <text evidence="2">Belongs to the DegT/DnrJ/EryC1 family.</text>
</comment>
<protein>
    <submittedName>
        <fullName evidence="3">DegT/DnrJ/EryC1/StrS family aminotransferase</fullName>
    </submittedName>
</protein>
<evidence type="ECO:0000256" key="1">
    <source>
        <dbReference type="ARBA" id="ARBA00001933"/>
    </source>
</evidence>
<dbReference type="Gene3D" id="3.90.1150.10">
    <property type="entry name" value="Aspartate Aminotransferase, domain 1"/>
    <property type="match status" value="1"/>
</dbReference>
<comment type="caution">
    <text evidence="3">The sequence shown here is derived from an EMBL/GenBank/DDBJ whole genome shotgun (WGS) entry which is preliminary data.</text>
</comment>
<dbReference type="InterPro" id="IPR015424">
    <property type="entry name" value="PyrdxlP-dep_Trfase"/>
</dbReference>
<dbReference type="Gene3D" id="3.40.640.10">
    <property type="entry name" value="Type I PLP-dependent aspartate aminotransferase-like (Major domain)"/>
    <property type="match status" value="1"/>
</dbReference>
<evidence type="ECO:0000313" key="4">
    <source>
        <dbReference type="Proteomes" id="UP001464923"/>
    </source>
</evidence>
<keyword evidence="3" id="KW-0032">Aminotransferase</keyword>
<dbReference type="Pfam" id="PF01041">
    <property type="entry name" value="DegT_DnrJ_EryC1"/>
    <property type="match status" value="1"/>
</dbReference>
<keyword evidence="2" id="KW-0663">Pyridoxal phosphate</keyword>
<organism evidence="3 4">
    <name type="scientific">Pseudonocardia tropica</name>
    <dbReference type="NCBI Taxonomy" id="681289"/>
    <lineage>
        <taxon>Bacteria</taxon>
        <taxon>Bacillati</taxon>
        <taxon>Actinomycetota</taxon>
        <taxon>Actinomycetes</taxon>
        <taxon>Pseudonocardiales</taxon>
        <taxon>Pseudonocardiaceae</taxon>
        <taxon>Pseudonocardia</taxon>
    </lineage>
</organism>
<name>A0ABV1JXC6_9PSEU</name>
<dbReference type="EMBL" id="JBEDNP010000010">
    <property type="protein sequence ID" value="MEQ3540624.1"/>
    <property type="molecule type" value="Genomic_DNA"/>
</dbReference>
<gene>
    <name evidence="3" type="ORF">WHI96_17565</name>
</gene>
<keyword evidence="3" id="KW-0808">Transferase</keyword>
<dbReference type="SUPFAM" id="SSF53383">
    <property type="entry name" value="PLP-dependent transferases"/>
    <property type="match status" value="1"/>
</dbReference>
<evidence type="ECO:0000313" key="3">
    <source>
        <dbReference type="EMBL" id="MEQ3540624.1"/>
    </source>
</evidence>
<dbReference type="PANTHER" id="PTHR30244:SF34">
    <property type="entry name" value="DTDP-4-AMINO-4,6-DIDEOXYGALACTOSE TRANSAMINASE"/>
    <property type="match status" value="1"/>
</dbReference>
<dbReference type="RefSeq" id="WP_345644430.1">
    <property type="nucleotide sequence ID" value="NZ_BAABLY010000025.1"/>
</dbReference>
<dbReference type="PANTHER" id="PTHR30244">
    <property type="entry name" value="TRANSAMINASE"/>
    <property type="match status" value="1"/>
</dbReference>
<keyword evidence="4" id="KW-1185">Reference proteome</keyword>
<proteinExistence type="inferred from homology"/>
<evidence type="ECO:0000256" key="2">
    <source>
        <dbReference type="RuleBase" id="RU004508"/>
    </source>
</evidence>
<dbReference type="InterPro" id="IPR015421">
    <property type="entry name" value="PyrdxlP-dep_Trfase_major"/>
</dbReference>
<reference evidence="3 4" key="1">
    <citation type="submission" date="2024-03" db="EMBL/GenBank/DDBJ databases">
        <title>Draft genome sequence of Pseudonocardia tropica JCM 19149.</title>
        <authorList>
            <person name="Butdee W."/>
            <person name="Duangmal K."/>
        </authorList>
    </citation>
    <scope>NUCLEOTIDE SEQUENCE [LARGE SCALE GENOMIC DNA]</scope>
    <source>
        <strain evidence="3 4">JCM 19149</strain>
    </source>
</reference>
<comment type="cofactor">
    <cofactor evidence="1">
        <name>pyridoxal 5'-phosphate</name>
        <dbReference type="ChEBI" id="CHEBI:597326"/>
    </cofactor>
</comment>
<dbReference type="GO" id="GO:0008483">
    <property type="term" value="F:transaminase activity"/>
    <property type="evidence" value="ECO:0007669"/>
    <property type="project" value="UniProtKB-KW"/>
</dbReference>
<dbReference type="InterPro" id="IPR000653">
    <property type="entry name" value="DegT/StrS_aminotransferase"/>
</dbReference>
<accession>A0ABV1JXC6</accession>
<dbReference type="Proteomes" id="UP001464923">
    <property type="component" value="Unassembled WGS sequence"/>
</dbReference>
<sequence length="381" mass="40955">MLSLGAREMAAAVRTLARGELSRYTAGGRSEVARLEAETCERTGTGHALAVASGTAALTCALVGRGVGPGDEVLVPAFTWVASAAAVLAVGAVPVLVDIDHSLTIDPLDAKRKITARTAAIMPVHMLNLVADMDALTDLAAENGLSVIEDAAQAVGVTHRGRRVGTIGDAGAFSFQQAKNVKAGEGGMMLTDDSRTATRALYYHDLGAYERDGWTRTDEPLFVGLNLKMSELTAAVLRPQMRRLDRQLELRRRRRAVVLDALLSSPLRGFTVAPHHDEASAVGLALRFEDPAQAADFARRRTARLLADSGRHVFTRWWPVLERRTHHPRIDPHGWAGGHADYSPASCPNTLPVLERTCVVDIAPELPYPAFRAAVRSLTSA</sequence>
<dbReference type="InterPro" id="IPR015422">
    <property type="entry name" value="PyrdxlP-dep_Trfase_small"/>
</dbReference>